<dbReference type="SUPFAM" id="SSF81469">
    <property type="entry name" value="Bacterial aa3 type cytochrome c oxidase subunit IV"/>
    <property type="match status" value="1"/>
</dbReference>
<evidence type="ECO:0000313" key="4">
    <source>
        <dbReference type="Proteomes" id="UP000249605"/>
    </source>
</evidence>
<gene>
    <name evidence="3" type="ORF">DM194_05335</name>
</gene>
<accession>A0A2U9S4D1</accession>
<keyword evidence="1" id="KW-0472">Membrane</keyword>
<proteinExistence type="predicted"/>
<keyword evidence="1" id="KW-0812">Transmembrane</keyword>
<keyword evidence="1" id="KW-1133">Transmembrane helix</keyword>
<keyword evidence="4" id="KW-1185">Reference proteome</keyword>
<evidence type="ECO:0000313" key="3">
    <source>
        <dbReference type="EMBL" id="AWU93731.1"/>
    </source>
</evidence>
<dbReference type="InterPro" id="IPR036596">
    <property type="entry name" value="Cyt-C_aa3_sf"/>
</dbReference>
<name>A0A2U9S4D1_9PROT</name>
<dbReference type="KEGG" id="azm:DM194_05335"/>
<dbReference type="AlphaFoldDB" id="A0A2U9S4D1"/>
<dbReference type="InterPro" id="IPR012422">
    <property type="entry name" value="Cyt_c_oxidase_su4_bac-aa3"/>
</dbReference>
<protein>
    <recommendedName>
        <fullName evidence="2">Cytochrome c oxidase subunit IV bacterial aa3 type domain-containing protein</fullName>
    </recommendedName>
</protein>
<evidence type="ECO:0000259" key="2">
    <source>
        <dbReference type="Pfam" id="PF07835"/>
    </source>
</evidence>
<dbReference type="Proteomes" id="UP000249605">
    <property type="component" value="Chromosome"/>
</dbReference>
<feature type="transmembrane region" description="Helical" evidence="1">
    <location>
        <begin position="27"/>
        <end position="45"/>
    </location>
</feature>
<dbReference type="EMBL" id="CP029829">
    <property type="protein sequence ID" value="AWU93731.1"/>
    <property type="molecule type" value="Genomic_DNA"/>
</dbReference>
<dbReference type="OrthoDB" id="7307589at2"/>
<sequence>MAAVNPNPVSEETVRTHQETWIAFTKFMKYSIAGVIAVLVLLAIFTL</sequence>
<dbReference type="Gene3D" id="1.20.5.160">
    <property type="entry name" value="Bacterial aa3 type cytochrome c oxidase subunit IV"/>
    <property type="match status" value="1"/>
</dbReference>
<feature type="domain" description="Cytochrome c oxidase subunit IV bacterial aa3 type" evidence="2">
    <location>
        <begin position="16"/>
        <end position="45"/>
    </location>
</feature>
<evidence type="ECO:0000256" key="1">
    <source>
        <dbReference type="SAM" id="Phobius"/>
    </source>
</evidence>
<dbReference type="Pfam" id="PF07835">
    <property type="entry name" value="COX4_pro_2"/>
    <property type="match status" value="1"/>
</dbReference>
<reference evidence="3 4" key="1">
    <citation type="journal article" date="2019" name="Int. J. Syst. Evol. Microbiol.">
        <title>Azospirillum ramasamyi sp. nov., a novel diazotrophic bacterium isolated from fermented bovine products.</title>
        <authorList>
            <person name="Anandham R."/>
            <person name="Heo J."/>
            <person name="Krishnamoorthy R."/>
            <person name="SenthilKumar M."/>
            <person name="Gopal N.O."/>
            <person name="Kim S.J."/>
            <person name="Kwon S.W."/>
        </authorList>
    </citation>
    <scope>NUCLEOTIDE SEQUENCE [LARGE SCALE GENOMIC DNA]</scope>
    <source>
        <strain evidence="3 4">M2T2B2</strain>
    </source>
</reference>
<dbReference type="RefSeq" id="WP_111066270.1">
    <property type="nucleotide sequence ID" value="NZ_CP029829.1"/>
</dbReference>
<organism evidence="3 4">
    <name type="scientific">Azospirillum ramasamyi</name>
    <dbReference type="NCBI Taxonomy" id="682998"/>
    <lineage>
        <taxon>Bacteria</taxon>
        <taxon>Pseudomonadati</taxon>
        <taxon>Pseudomonadota</taxon>
        <taxon>Alphaproteobacteria</taxon>
        <taxon>Rhodospirillales</taxon>
        <taxon>Azospirillaceae</taxon>
        <taxon>Azospirillum</taxon>
    </lineage>
</organism>